<protein>
    <recommendedName>
        <fullName evidence="4">CCHC-type domain-containing protein</fullName>
    </recommendedName>
</protein>
<evidence type="ECO:0000313" key="2">
    <source>
        <dbReference type="EMBL" id="KAE9300154.1"/>
    </source>
</evidence>
<dbReference type="EMBL" id="QXFT01002320">
    <property type="protein sequence ID" value="KAE9300154.1"/>
    <property type="molecule type" value="Genomic_DNA"/>
</dbReference>
<organism evidence="2 3">
    <name type="scientific">Phytophthora rubi</name>
    <dbReference type="NCBI Taxonomy" id="129364"/>
    <lineage>
        <taxon>Eukaryota</taxon>
        <taxon>Sar</taxon>
        <taxon>Stramenopiles</taxon>
        <taxon>Oomycota</taxon>
        <taxon>Peronosporomycetes</taxon>
        <taxon>Peronosporales</taxon>
        <taxon>Peronosporaceae</taxon>
        <taxon>Phytophthora</taxon>
    </lineage>
</organism>
<reference evidence="2 3" key="1">
    <citation type="submission" date="2018-08" db="EMBL/GenBank/DDBJ databases">
        <title>Genomic investigation of the strawberry pathogen Phytophthora fragariae indicates pathogenicity is determined by transcriptional variation in three key races.</title>
        <authorList>
            <person name="Adams T.M."/>
            <person name="Armitage A.D."/>
            <person name="Sobczyk M.K."/>
            <person name="Bates H.J."/>
            <person name="Dunwell J.M."/>
            <person name="Nellist C.F."/>
            <person name="Harrison R.J."/>
        </authorList>
    </citation>
    <scope>NUCLEOTIDE SEQUENCE [LARGE SCALE GENOMIC DNA]</scope>
    <source>
        <strain evidence="2 3">SCRP333</strain>
    </source>
</reference>
<evidence type="ECO:0000256" key="1">
    <source>
        <dbReference type="SAM" id="MobiDB-lite"/>
    </source>
</evidence>
<dbReference type="AlphaFoldDB" id="A0A6A4D515"/>
<evidence type="ECO:0008006" key="4">
    <source>
        <dbReference type="Google" id="ProtNLM"/>
    </source>
</evidence>
<dbReference type="Proteomes" id="UP000434957">
    <property type="component" value="Unassembled WGS sequence"/>
</dbReference>
<feature type="region of interest" description="Disordered" evidence="1">
    <location>
        <begin position="117"/>
        <end position="153"/>
    </location>
</feature>
<accession>A0A6A4D515</accession>
<gene>
    <name evidence="2" type="ORF">PR003_g22815</name>
</gene>
<sequence length="371" mass="41614">MLLERLPNQFEFENMKVAIRYNPNFGAFTPRGVRDMIRAADSGQMEFRGKGRNEQRRNQKHGGTIDGTNAKGGKNDGQQQEIFKDSKKREKLRKCHICESTEHLRADCPDCVNDHSGGGANATEKNRKPRGSVTIRQDESESPAPDNEDDDIGVVTGVLDPIVIDAAVEAEVSDESHDIAREDEVQEETSNADDNDVVFNTTNPDIHHIRKFGALAYVYVSVSPGRRKHHDNAKLESVLGYAEDVVWCKVYFPAERTVKFVPDLRVAEDVVYRDRHNVSIEDADLVSLHFKISQNRIEAEYSMSSDDIDEKITGLNQFEAIVVVSIVNELESLQSVELEGDEAAGERMEATETALSDVSLAVVLRLKWGRW</sequence>
<proteinExistence type="predicted"/>
<keyword evidence="3" id="KW-1185">Reference proteome</keyword>
<feature type="region of interest" description="Disordered" evidence="1">
    <location>
        <begin position="45"/>
        <end position="86"/>
    </location>
</feature>
<comment type="caution">
    <text evidence="2">The sequence shown here is derived from an EMBL/GenBank/DDBJ whole genome shotgun (WGS) entry which is preliminary data.</text>
</comment>
<name>A0A6A4D515_9STRA</name>
<feature type="compositionally biased region" description="Basic and acidic residues" evidence="1">
    <location>
        <begin position="47"/>
        <end position="57"/>
    </location>
</feature>
<evidence type="ECO:0000313" key="3">
    <source>
        <dbReference type="Proteomes" id="UP000434957"/>
    </source>
</evidence>